<evidence type="ECO:0000256" key="5">
    <source>
        <dbReference type="ARBA" id="ARBA00023274"/>
    </source>
</evidence>
<dbReference type="GeneID" id="87819862"/>
<evidence type="ECO:0000256" key="1">
    <source>
        <dbReference type="ARBA" id="ARBA00004173"/>
    </source>
</evidence>
<protein>
    <recommendedName>
        <fullName evidence="6">Large ribosomal subunit protein mL50</fullName>
    </recommendedName>
</protein>
<sequence>MRRFSRLRAPAPAGLVPSIPPSGALRAPAAATRSSASTLSPPNSTALHSNRQPRRCLSTSPLHYAKTQAEPEAVKPPTPVVEQPAEPSYEDDELTLRPPIDTPLVYPRGIIDAEPASAVTDPTYTPAEMATDLAEVGGLGGWWDNPAHWGNEGGAAAYVQSTVSRFGPVEKITDPAVLEVLAKRAIVEALTVSWFGGGKPRERVEAMFARVGAADYLEEIAGVELVAKEDGEVAFKNLEDGKRVWRILRSLLPTPEPRGQKKAKVAKTEEKLAEGEIAKAPEPQQAPESQEAATPEPEIIEAAEAAPVVGIPPEVAQGLVGSWDKTWKQAELKDPVVKFRALKRIQQLTGHRLGDGKLLAVPTLDNLIKQLVAPARRPLLTQLLEKNESFKGLPNVRVFPRRVTPIDKEQMVGRWKIIVKELKQRELPITGTGDYSGSVERKWLEGKAEKLLVRTRSGLISKAGDSQALDTLFPNLMTDILQKFTALVGGGISISADDRTTKLSELLPELQRENLEVLAAVVEKLADAARDASWRNPLGDSGLLDHILSTVTVKERPQHHLNKQALRLIGNACADSDENRARVVKSGALPNFVVEIIRDPQEDALLPFALAAALNICVDNNAEPKLADPNTPAVLLSLAAGDNYDADLDTFLEICSPALAYLTFQDFQPIFVKNGHLELLQLGFSQLYTRFDPEDAADPDTAKQLKQTLTEWLNTHAQPHLQTAACFSLGNLSRSDESSIRLLQHVQTPLLDIVTRAIPPLSSSQVTEPKPSAPPLQLTHAALSFLKNLTIAPANKPILGAALLDPINPLLPRLWTSTRTQPQLQFTAVSLARLLLVNCPSNVRLICTPNSSSSSSDNTDSSRSNLALLTDTAFSADEDPIKIEATRAVSLVCRALHSSPSAAGDGGVGNELLDPSWSWTEDQPDETKEQTALARFHKSHSRSVLLSSLRLLLTSTKFPTLRSETIFVLALMAKSEEDDGARTVLGVLQPFSQGEVEKAGAGWIALSEVITGSAETEETVALARAVSASTSASTSRIVEIDENDKEVATGKGDNNENGASEGGVTVEKLSLEAQQVDLQPPQLQQKQPHSPAKLAGMDRENGMVLVAELLRRFPEELAGLRTSLEAVLNKGAELVVQNRGGQ</sequence>
<dbReference type="RefSeq" id="XP_062638988.1">
    <property type="nucleotide sequence ID" value="XM_062783249.1"/>
</dbReference>
<feature type="region of interest" description="Disordered" evidence="7">
    <location>
        <begin position="1033"/>
        <end position="1061"/>
    </location>
</feature>
<comment type="similarity">
    <text evidence="2">Belongs to the mitochondrion-specific ribosomal protein mL50 family.</text>
</comment>
<evidence type="ECO:0000256" key="6">
    <source>
        <dbReference type="ARBA" id="ARBA00035183"/>
    </source>
</evidence>
<evidence type="ECO:0000256" key="2">
    <source>
        <dbReference type="ARBA" id="ARBA00008860"/>
    </source>
</evidence>
<proteinExistence type="inferred from homology"/>
<gene>
    <name evidence="8" type="ORF">C8A04DRAFT_35654</name>
</gene>
<dbReference type="GO" id="GO:0005739">
    <property type="term" value="C:mitochondrion"/>
    <property type="evidence" value="ECO:0007669"/>
    <property type="project" value="UniProtKB-SubCell"/>
</dbReference>
<dbReference type="GO" id="GO:1990904">
    <property type="term" value="C:ribonucleoprotein complex"/>
    <property type="evidence" value="ECO:0007669"/>
    <property type="project" value="UniProtKB-KW"/>
</dbReference>
<keyword evidence="4" id="KW-0496">Mitochondrion</keyword>
<dbReference type="InterPro" id="IPR011989">
    <property type="entry name" value="ARM-like"/>
</dbReference>
<dbReference type="AlphaFoldDB" id="A0AAN6V6H2"/>
<keyword evidence="3" id="KW-0689">Ribosomal protein</keyword>
<dbReference type="InterPro" id="IPR016024">
    <property type="entry name" value="ARM-type_fold"/>
</dbReference>
<reference evidence="8" key="2">
    <citation type="submission" date="2023-05" db="EMBL/GenBank/DDBJ databases">
        <authorList>
            <consortium name="Lawrence Berkeley National Laboratory"/>
            <person name="Steindorff A."/>
            <person name="Hensen N."/>
            <person name="Bonometti L."/>
            <person name="Westerberg I."/>
            <person name="Brannstrom I.O."/>
            <person name="Guillou S."/>
            <person name="Cros-Aarteil S."/>
            <person name="Calhoun S."/>
            <person name="Haridas S."/>
            <person name="Kuo A."/>
            <person name="Mondo S."/>
            <person name="Pangilinan J."/>
            <person name="Riley R."/>
            <person name="Labutti K."/>
            <person name="Andreopoulos B."/>
            <person name="Lipzen A."/>
            <person name="Chen C."/>
            <person name="Yanf M."/>
            <person name="Daum C."/>
            <person name="Ng V."/>
            <person name="Clum A."/>
            <person name="Ohm R."/>
            <person name="Martin F."/>
            <person name="Silar P."/>
            <person name="Natvig D."/>
            <person name="Lalanne C."/>
            <person name="Gautier V."/>
            <person name="Ament-Velasquez S.L."/>
            <person name="Kruys A."/>
            <person name="Hutchinson M.I."/>
            <person name="Powell A.J."/>
            <person name="Barry K."/>
            <person name="Miller A.N."/>
            <person name="Grigoriev I.V."/>
            <person name="Debuchy R."/>
            <person name="Gladieux P."/>
            <person name="Thoren M.H."/>
            <person name="Johannesson H."/>
        </authorList>
    </citation>
    <scope>NUCLEOTIDE SEQUENCE</scope>
    <source>
        <strain evidence="8">CBS 141.50</strain>
    </source>
</reference>
<feature type="region of interest" description="Disordered" evidence="7">
    <location>
        <begin position="1"/>
        <end position="98"/>
    </location>
</feature>
<reference evidence="8" key="1">
    <citation type="journal article" date="2023" name="Mol. Phylogenet. Evol.">
        <title>Genome-scale phylogeny and comparative genomics of the fungal order Sordariales.</title>
        <authorList>
            <person name="Hensen N."/>
            <person name="Bonometti L."/>
            <person name="Westerberg I."/>
            <person name="Brannstrom I.O."/>
            <person name="Guillou S."/>
            <person name="Cros-Aarteil S."/>
            <person name="Calhoun S."/>
            <person name="Haridas S."/>
            <person name="Kuo A."/>
            <person name="Mondo S."/>
            <person name="Pangilinan J."/>
            <person name="Riley R."/>
            <person name="LaButti K."/>
            <person name="Andreopoulos B."/>
            <person name="Lipzen A."/>
            <person name="Chen C."/>
            <person name="Yan M."/>
            <person name="Daum C."/>
            <person name="Ng V."/>
            <person name="Clum A."/>
            <person name="Steindorff A."/>
            <person name="Ohm R.A."/>
            <person name="Martin F."/>
            <person name="Silar P."/>
            <person name="Natvig D.O."/>
            <person name="Lalanne C."/>
            <person name="Gautier V."/>
            <person name="Ament-Velasquez S.L."/>
            <person name="Kruys A."/>
            <person name="Hutchinson M.I."/>
            <person name="Powell A.J."/>
            <person name="Barry K."/>
            <person name="Miller A.N."/>
            <person name="Grigoriev I.V."/>
            <person name="Debuchy R."/>
            <person name="Gladieux P."/>
            <person name="Hiltunen Thoren M."/>
            <person name="Johannesson H."/>
        </authorList>
    </citation>
    <scope>NUCLEOTIDE SEQUENCE</scope>
    <source>
        <strain evidence="8">CBS 141.50</strain>
    </source>
</reference>
<feature type="compositionally biased region" description="Low complexity" evidence="7">
    <location>
        <begin position="21"/>
        <end position="42"/>
    </location>
</feature>
<keyword evidence="9" id="KW-1185">Reference proteome</keyword>
<evidence type="ECO:0000256" key="4">
    <source>
        <dbReference type="ARBA" id="ARBA00023128"/>
    </source>
</evidence>
<dbReference type="GO" id="GO:0005085">
    <property type="term" value="F:guanyl-nucleotide exchange factor activity"/>
    <property type="evidence" value="ECO:0007669"/>
    <property type="project" value="InterPro"/>
</dbReference>
<dbReference type="GO" id="GO:0005840">
    <property type="term" value="C:ribosome"/>
    <property type="evidence" value="ECO:0007669"/>
    <property type="project" value="UniProtKB-KW"/>
</dbReference>
<dbReference type="InterPro" id="IPR018305">
    <property type="entry name" value="Ribosomal_m50"/>
</dbReference>
<evidence type="ECO:0000256" key="3">
    <source>
        <dbReference type="ARBA" id="ARBA00022980"/>
    </source>
</evidence>
<name>A0AAN6V6H2_9PEZI</name>
<accession>A0AAN6V6H2</accession>
<keyword evidence="5" id="KW-0687">Ribonucleoprotein</keyword>
<dbReference type="Proteomes" id="UP001302676">
    <property type="component" value="Unassembled WGS sequence"/>
</dbReference>
<evidence type="ECO:0000313" key="9">
    <source>
        <dbReference type="Proteomes" id="UP001302676"/>
    </source>
</evidence>
<feature type="compositionally biased region" description="Basic and acidic residues" evidence="7">
    <location>
        <begin position="266"/>
        <end position="279"/>
    </location>
</feature>
<dbReference type="PANTHER" id="PTHR10957">
    <property type="entry name" value="RAP1 GTPASE-GDP DISSOCIATION STIMULATOR 1"/>
    <property type="match status" value="1"/>
</dbReference>
<feature type="region of interest" description="Disordered" evidence="7">
    <location>
        <begin position="256"/>
        <end position="295"/>
    </location>
</feature>
<evidence type="ECO:0000313" key="8">
    <source>
        <dbReference type="EMBL" id="KAK4145617.1"/>
    </source>
</evidence>
<dbReference type="EMBL" id="MU853567">
    <property type="protein sequence ID" value="KAK4145617.1"/>
    <property type="molecule type" value="Genomic_DNA"/>
</dbReference>
<evidence type="ECO:0000256" key="7">
    <source>
        <dbReference type="SAM" id="MobiDB-lite"/>
    </source>
</evidence>
<dbReference type="Pfam" id="PF10501">
    <property type="entry name" value="Ribosomal_L50"/>
    <property type="match status" value="1"/>
</dbReference>
<dbReference type="InterPro" id="IPR040144">
    <property type="entry name" value="RAP1GDS1"/>
</dbReference>
<comment type="subcellular location">
    <subcellularLocation>
        <location evidence="1">Mitochondrion</location>
    </subcellularLocation>
</comment>
<dbReference type="SUPFAM" id="SSF48371">
    <property type="entry name" value="ARM repeat"/>
    <property type="match status" value="1"/>
</dbReference>
<comment type="caution">
    <text evidence="8">The sequence shown here is derived from an EMBL/GenBank/DDBJ whole genome shotgun (WGS) entry which is preliminary data.</text>
</comment>
<dbReference type="Gene3D" id="1.25.10.10">
    <property type="entry name" value="Leucine-rich Repeat Variant"/>
    <property type="match status" value="2"/>
</dbReference>
<organism evidence="8 9">
    <name type="scientific">Dichotomopilus funicola</name>
    <dbReference type="NCBI Taxonomy" id="1934379"/>
    <lineage>
        <taxon>Eukaryota</taxon>
        <taxon>Fungi</taxon>
        <taxon>Dikarya</taxon>
        <taxon>Ascomycota</taxon>
        <taxon>Pezizomycotina</taxon>
        <taxon>Sordariomycetes</taxon>
        <taxon>Sordariomycetidae</taxon>
        <taxon>Sordariales</taxon>
        <taxon>Chaetomiaceae</taxon>
        <taxon>Dichotomopilus</taxon>
    </lineage>
</organism>